<dbReference type="HOGENOM" id="CLU_2418110_0_0_5"/>
<dbReference type="InterPro" id="IPR036652">
    <property type="entry name" value="YjeF_N_dom_sf"/>
</dbReference>
<comment type="caution">
    <text evidence="2">The sequence shown here is derived from an EMBL/GenBank/DDBJ whole genome shotgun (WGS) entry which is preliminary data.</text>
</comment>
<feature type="domain" description="YjeF N-terminal" evidence="1">
    <location>
        <begin position="12"/>
        <end position="99"/>
    </location>
</feature>
<dbReference type="Pfam" id="PF03853">
    <property type="entry name" value="YjeF_N"/>
    <property type="match status" value="1"/>
</dbReference>
<evidence type="ECO:0000313" key="3">
    <source>
        <dbReference type="Proteomes" id="UP000005324"/>
    </source>
</evidence>
<dbReference type="Proteomes" id="UP000005324">
    <property type="component" value="Unassembled WGS sequence"/>
</dbReference>
<dbReference type="EMBL" id="ADVL01000599">
    <property type="protein sequence ID" value="EFH10934.1"/>
    <property type="molecule type" value="Genomic_DNA"/>
</dbReference>
<sequence>MNISDHAVLTPAEMAEADAAAPFHGRSVAALMQAAGLAVAQAIRQRFRPCPVLVLAGPGNNGGDGYVAARLLEQAGWPVAVAPWGRPRPGSVAAEAASR</sequence>
<dbReference type="InterPro" id="IPR004443">
    <property type="entry name" value="YjeF_N_dom"/>
</dbReference>
<organism evidence="2 3">
    <name type="scientific">Pseudoroseomonas cervicalis ATCC 49957</name>
    <dbReference type="NCBI Taxonomy" id="525371"/>
    <lineage>
        <taxon>Bacteria</taxon>
        <taxon>Pseudomonadati</taxon>
        <taxon>Pseudomonadota</taxon>
        <taxon>Alphaproteobacteria</taxon>
        <taxon>Acetobacterales</taxon>
        <taxon>Roseomonadaceae</taxon>
        <taxon>Roseomonas</taxon>
    </lineage>
</organism>
<protein>
    <recommendedName>
        <fullName evidence="1">YjeF N-terminal domain-containing protein</fullName>
    </recommendedName>
</protein>
<dbReference type="SUPFAM" id="SSF64153">
    <property type="entry name" value="YjeF N-terminal domain-like"/>
    <property type="match status" value="1"/>
</dbReference>
<dbReference type="AlphaFoldDB" id="D5RP34"/>
<gene>
    <name evidence="2" type="ORF">HMPREF0731_2845</name>
</gene>
<dbReference type="RefSeq" id="WP_007006003.1">
    <property type="nucleotide sequence ID" value="NZ_GG770872.1"/>
</dbReference>
<proteinExistence type="predicted"/>
<keyword evidence="3" id="KW-1185">Reference proteome</keyword>
<reference evidence="2 3" key="1">
    <citation type="submission" date="2010-04" db="EMBL/GenBank/DDBJ databases">
        <authorList>
            <person name="Qin X."/>
            <person name="Bachman B."/>
            <person name="Battles P."/>
            <person name="Bell A."/>
            <person name="Bess C."/>
            <person name="Bickham C."/>
            <person name="Chaboub L."/>
            <person name="Chen D."/>
            <person name="Coyle M."/>
            <person name="Deiros D.R."/>
            <person name="Dinh H."/>
            <person name="Forbes L."/>
            <person name="Fowler G."/>
            <person name="Francisco L."/>
            <person name="Fu Q."/>
            <person name="Gubbala S."/>
            <person name="Hale W."/>
            <person name="Han Y."/>
            <person name="Hemphill L."/>
            <person name="Highlander S.K."/>
            <person name="Hirani K."/>
            <person name="Hogues M."/>
            <person name="Jackson L."/>
            <person name="Jakkamsetti A."/>
            <person name="Javaid M."/>
            <person name="Jiang H."/>
            <person name="Korchina V."/>
            <person name="Kovar C."/>
            <person name="Lara F."/>
            <person name="Lee S."/>
            <person name="Mata R."/>
            <person name="Mathew T."/>
            <person name="Moen C."/>
            <person name="Morales K."/>
            <person name="Munidasa M."/>
            <person name="Nazareth L."/>
            <person name="Ngo R."/>
            <person name="Nguyen L."/>
            <person name="Okwuonu G."/>
            <person name="Ongeri F."/>
            <person name="Patil S."/>
            <person name="Petrosino J."/>
            <person name="Pham C."/>
            <person name="Pham P."/>
            <person name="Pu L.-L."/>
            <person name="Puazo M."/>
            <person name="Raj R."/>
            <person name="Reid J."/>
            <person name="Rouhana J."/>
            <person name="Saada N."/>
            <person name="Shang Y."/>
            <person name="Simmons D."/>
            <person name="Thornton R."/>
            <person name="Warren J."/>
            <person name="Weissenberger G."/>
            <person name="Zhang J."/>
            <person name="Zhang L."/>
            <person name="Zhou C."/>
            <person name="Zhu D."/>
            <person name="Muzny D."/>
            <person name="Worley K."/>
            <person name="Gibbs R."/>
        </authorList>
    </citation>
    <scope>NUCLEOTIDE SEQUENCE [LARGE SCALE GENOMIC DNA]</scope>
    <source>
        <strain evidence="2 3">ATCC 49957</strain>
    </source>
</reference>
<dbReference type="Gene3D" id="3.40.50.10260">
    <property type="entry name" value="YjeF N-terminal domain"/>
    <property type="match status" value="1"/>
</dbReference>
<evidence type="ECO:0000259" key="1">
    <source>
        <dbReference type="PROSITE" id="PS51385"/>
    </source>
</evidence>
<name>D5RP34_9PROT</name>
<feature type="non-terminal residue" evidence="2">
    <location>
        <position position="99"/>
    </location>
</feature>
<dbReference type="PROSITE" id="PS51385">
    <property type="entry name" value="YJEF_N"/>
    <property type="match status" value="1"/>
</dbReference>
<evidence type="ECO:0000313" key="2">
    <source>
        <dbReference type="EMBL" id="EFH10934.1"/>
    </source>
</evidence>
<accession>D5RP34</accession>